<feature type="compositionally biased region" description="Polar residues" evidence="5">
    <location>
        <begin position="3136"/>
        <end position="3165"/>
    </location>
</feature>
<evidence type="ECO:0000256" key="2">
    <source>
        <dbReference type="PROSITE-ProRule" id="PRU00023"/>
    </source>
</evidence>
<dbReference type="Gene3D" id="1.10.238.10">
    <property type="entry name" value="EF-hand"/>
    <property type="match status" value="1"/>
</dbReference>
<dbReference type="SMART" id="SM00239">
    <property type="entry name" value="C2"/>
    <property type="match status" value="1"/>
</dbReference>
<dbReference type="PANTHER" id="PTHR10336">
    <property type="entry name" value="PHOSPHOINOSITIDE-SPECIFIC PHOSPHOLIPASE C FAMILY PROTEIN"/>
    <property type="match status" value="1"/>
</dbReference>
<dbReference type="Pfam" id="PF00388">
    <property type="entry name" value="PI-PLC-X"/>
    <property type="match status" value="1"/>
</dbReference>
<dbReference type="InterPro" id="IPR019748">
    <property type="entry name" value="FERM_central"/>
</dbReference>
<dbReference type="Pfam" id="PF00387">
    <property type="entry name" value="PI-PLC-Y"/>
    <property type="match status" value="1"/>
</dbReference>
<keyword evidence="11" id="KW-1185">Reference proteome</keyword>
<dbReference type="GO" id="GO:0005085">
    <property type="term" value="F:guanyl-nucleotide exchange factor activity"/>
    <property type="evidence" value="ECO:0007669"/>
    <property type="project" value="UniProtKB-KW"/>
</dbReference>
<dbReference type="EMBL" id="CABPRJ010001005">
    <property type="protein sequence ID" value="VVC34657.1"/>
    <property type="molecule type" value="Genomic_DNA"/>
</dbReference>
<comment type="catalytic activity">
    <reaction evidence="4">
        <text>a 1,2-diacyl-sn-glycero-3-phospho-(1D-myo-inositol-4,5-bisphosphate) + H2O = 1D-myo-inositol 1,4,5-trisphosphate + a 1,2-diacyl-sn-glycerol + H(+)</text>
        <dbReference type="Rhea" id="RHEA:33179"/>
        <dbReference type="ChEBI" id="CHEBI:15377"/>
        <dbReference type="ChEBI" id="CHEBI:15378"/>
        <dbReference type="ChEBI" id="CHEBI:17815"/>
        <dbReference type="ChEBI" id="CHEBI:58456"/>
        <dbReference type="ChEBI" id="CHEBI:203600"/>
        <dbReference type="EC" id="3.1.4.11"/>
    </reaction>
</comment>
<dbReference type="InterPro" id="IPR036964">
    <property type="entry name" value="RASGEF_cat_dom_sf"/>
</dbReference>
<evidence type="ECO:0000313" key="10">
    <source>
        <dbReference type="EMBL" id="VVC34657.1"/>
    </source>
</evidence>
<dbReference type="SUPFAM" id="SSF54236">
    <property type="entry name" value="Ubiquitin-like"/>
    <property type="match status" value="2"/>
</dbReference>
<dbReference type="PROSITE" id="PS50297">
    <property type="entry name" value="ANK_REP_REGION"/>
    <property type="match status" value="2"/>
</dbReference>
<dbReference type="CDD" id="cd00275">
    <property type="entry name" value="C2_PLC_like"/>
    <property type="match status" value="1"/>
</dbReference>
<dbReference type="SMART" id="SM00248">
    <property type="entry name" value="ANK"/>
    <property type="match status" value="3"/>
</dbReference>
<dbReference type="GO" id="GO:0004435">
    <property type="term" value="F:phosphatidylinositol-4,5-bisphosphate phospholipase C activity"/>
    <property type="evidence" value="ECO:0007669"/>
    <property type="project" value="UniProtKB-EC"/>
</dbReference>
<keyword evidence="2" id="KW-0040">ANK repeat</keyword>
<sequence length="3952" mass="443727">MEDSRENLPLLIPPAEFTDDNQNNVGTPDEDRNPLAMAEIDGEPNYGEQPEPDPPKPFSLLTPTTNGTPRWSIGSSVFTDRFEFENQTLDLAIRTNDVSKVERFLVTYQDQFQIKSKSSETVFNSIVENFETRLISPESKPPTVRSDDDNSLRSPPFPFDDQTSLLFKNALHLAIDHGALDVVRALLQHGVDPNARGLLAISSEPEPLDATKDSDPVVSEEPQQVSEEHDDIVPEVSTVVPQKYPPIALSWRDEDAIMIDPIQPEREPEPSVMAVVDGTSSRSVLFRDGSLSLDHSQNNFNKPGFLFRKFKKGVRSLVAGSSRKRNSRGDSREWLQMQSLEASPVPRRFRDTPGLGHKNDTETTFADIAVAEPKQDTVKYHKFHKGFRNLLSAAPWQSNGRGDSRERLQSRSLDASPEPRKTRGTAALKRDNDTADAGTAGPSADVTAAEPDNTAVPDPVARYGTGSHLEPKKAVEFKGVMGELRRSSDAVWSMLWNLSFRDGVDAGDEDNGTEMDVEIMFDRHEQCRYADYELEHGGCPPFVDTLSTRSRQSLMSGESLAVTAATVSGRSVATTVPTASGRSAVSGSSPVAVASALLDGDGSMATIAPTMSDDSLAATVVRSASRVSPATAVRPSESTTPTSPPPADARPSEPAKPTSHPPADALMPRAPPPTPTMPSSPPTTASLSALPPPAQVPPARLSECLTSPSLSGGAANNEARSPTTARSRRLILNIKSSLSRAQIDELNRVYAKPFLMTLPPLFLAVAKQNTSIVCLLLKFGARPNCRDKYGNTPLHMATIQPEISWDCILDLLEYGAKISIKNINDIAPTDIMESLLHIQMHMINDCWKVLSGSTIVINGIRETLQIPAEDTALPDVNGFLFNPFKLYREKYLGVFEGVSIYPANGSQPKCKIDTGIKHINPKELKLYNIDRKFRVILNLAGNLECMGFILNGLNCYFMNIMQYLEANDEPSLHHVCTLLKTILNVAVSEYEDQKNKGDLTVVLCSVLKVCLMSLRGIYNLQFTSISVINRVIDISIRFGVSLTKADQADHLHHPFYIAKMNKRLMESIKNDKSSKPVNPNRKLTTVWRYLVRDHTKIENLKLNKSFVESVIGVLSGSSVLSVINVLHNSLTLYKREAVGTQLCSPTERSYQCSYHCMQILSARALLFMSISDESKCELMKKPHTKILAASLESTNDPQLLILVLQIVASVALNSAHHEELLYEDFPNIVNQLLLPSNEWYYTHLTDKYGHYVKYHAARLLVYLGFAHRVNASIFDMAKEIENKPLQSVLRTHEDTYITVTSAPPKYVLSPDNSKLLGMSIESAIINVLDEIQSTLSQEDDSIYNVYTLHWTLNGKSYNLLSSYALTNLTKDFFPTNINSPQFVQTFVTLASSAVDPVIMIRLLAHRLLTTPLLPKNTTATSMNGLDRFPPRVSRSRNLKNDKKRADRSFEDSDQSSVWDQDAGSSPKRTSKSVTSHNRGRRQSTTGSAGGFSIEPAIQAISSAFTNIIKHDKTSKDESTDPTDTIEEDSVVFTGKKRRQSIKSANTSDGCDVSEISPTTCTPQQAAGRAAVEREILAIQRALQNQPNLDSPNYVLAKPRDPAGVSTTAAEFKPFTRPRSRSMPRDDYGPTRYLTLPDSIPLNGRLPRGRSAGTLGLQTVEDKGSRAPTVAAGRPQVNDDDDGNEIQIERVSVDEHNDGNQSSGNNNNNNSGPRSSGSGTSSRRSSRGGKDIIVAPWHKSILILLETWIKTSKFELSEKHPVSIELKEFLRVVNRIGGEYSEWCDAMVNEFNELATEVTEYSVNDEEVLDVNMQYEEMYRAVIDGTLRCDSDSLVSLANLQFRIEGGLSPSLLKISSDSQDSVLHPITEEDGERQSLLGNSGSGDKSDVDKKSPSITDGNDEDIAEVLAVNIPTMENLEESPSSNNLRELVRNAFGWCFSFKTYKNPELEIDPFGVSERMEQYMPPTFRTKHNTNRLIREFKHIATHKNLDECDRVLKEAYIEKCKSLPSFGCNIFYVKESRRDKTKTKVQCLLGLSFDKIILLDYKTNVLNKIQLTEDLLQWQTLFRRNKNKLIIEFRNNTKWKLSIPSDRTLRDIDEFLYKILQRIDSDFLKLYSIVPSAPSDSPKELGGIILEDIYASEFEWLRRLLHFPEEVALIISQKEEDMFYDIPSVAFVRQVTLDLDNEKSCSTALKSLVDWFNAVSSWTTHIVITQATYDDRKAILSCLLRVAKACWNIGNFNGAMEIMAGLKSEKLKPFIQTVLENEEMPVFHYLNDVLFSTKKYEEAVNRALAIADCPVVPFFGFFIRDIKETMNEVPSTVLLVDQQNVPENERPSEQEFIDKYTTMPGLNGVLNMDKMYKVQTTLNRLVCFHQHFFQRQEYGKKLTLFKQGRLARDLKDCPPDTNYVPVEPLVYNYNITLVPISPHPQSDNFSISHHELQIMNHGTTLIHWDASTSLNRTARVYFRLEKNCSTLTWGRPAWSALKPNGHSSQADYSLKTDIEDYLANSLVTRPSINCRSSIGLQEGFLELSCIKDVFLGDAVGREQVHLDGPTILKKYNLHEYPLEKCVLGLVFGHSISDNRIIYLFAPPEILKVWYDGIRQLMTKLAQVIYKGDKVSIWLKNTYIHEYTTSGGRGPTTADAIRLFGGRDWSMAENSINHYHHRIPSEKKMSVQENKCMRIYDVNGIINKTVTGVPENIEDLPNTAYFPLDRNKNKAKDNVSWAKFMTDFIKRKTKEPEPSIPSDNAQLEFEDFSSLFFCFNLRMRKDLRDIFDRVKIECINYKPQKQIVIKDITAETSDNDSKKTSKHDRKIKTSKHHSKRNEKAETTNNMPKKPLNNTTRSHNPRIVKPPVPLTKRTIERRRIFDAIAASSIMCNSSGVETSNMAATWTLRNLMYFLQVKQLQSPESVEIEARMIIQEFEPDTTISKQKCISFEAFAKYMMSQHNSVIGPSTVIEENMNLPLSCYYIASSHNTYLTGHQLKGDSSIDLYSEILSKGCRCIELDCWDGDDGNPLIYHGHTFTTKISFIGAVHAIDRFAFVSSPYPVILSIENHCSLIQQARMAEIFEKTFGNKLVTDFMCDTDYEYQLPSPNQLKYKILIKNKKISSPDTEQGKLGKNNSLTKNAQAGAGQLASCSSTYAGPHRSSSTSAGTMTNGEGVTNVTVEEYDEEEDELDEDDEEESEMKKLHLAKSGRIRQRFGSKINEKHNENEPKFKSLRKYNSQIAKELSNIVIYLQAIKFRGLNMLSPRGSVRRIQNISTSANVPEFSGSSSSNDHHGSWAYPPLNVNHPCFKCSSLSENTAKKLSKKRPLDLMAHTETQMVRVYPASMRIDSSNFNPLNFWQTGIQMAAINYQTEDAKATHINSAMFEQNGGCGYVLKPEVMIDSVSSMYRRFNPLETEGLRPIRFCMDIISGQYVSPNGGFRANVYVESEVIGIPQDNAKKRTKTSYLNSMNPMWNEKFVYNVLFDELAFVRFLVVDASTGHSLAQRVVPLKCIRVGYRHIEMRNNQNQPLPLTSLFVYTYCPENIPPNSKYKKSSSQSTTSDDDNNGECPVSHRQTFSIIVFGILSANSYSTFDITQDSTVEDVIRMALDIRGDECPGDIKGYVLLEEVGQSWEAFVVEDTDDPDQVPKKINVETTDIASCSNQDSNVKYKYKRIECNNADQPTYQRILNNDDNLLDVQSRWKGYGYFVLKQLGDDPSSRAWLISLQARNRILDRSFDSWDDIRSFLVCVYNVSDERPYVIIKVPTGSTAQDILAQVLVKSRRMEDPSLFILLEELAWSKTDIRYRVLADDEIVYNTQNRWSRLGRFVLEDRYVEIEPKPSDQHPGLVVVMKRVLGNVSRAIRLDRAMAAVGRSWTACGLPSLSGRCPRRPDNCRKTVIRDAARIHEKDFVNRNRKSRNLEKSGSGDGGGGLDRGGEEEANGVGEPEPSTSTGFFQSSTKFCGLWNS</sequence>
<name>A0A5E4MTD8_9HEMI</name>
<dbReference type="EC" id="3.1.4.11" evidence="4"/>
<dbReference type="InterPro" id="IPR000159">
    <property type="entry name" value="RA_dom"/>
</dbReference>
<dbReference type="PROSITE" id="PS50088">
    <property type="entry name" value="ANK_REPEAT"/>
    <property type="match status" value="2"/>
</dbReference>
<gene>
    <name evidence="10" type="ORF">CINCED_3A005174</name>
</gene>
<dbReference type="InterPro" id="IPR000909">
    <property type="entry name" value="PLipase_C_PInositol-sp_X_dom"/>
</dbReference>
<dbReference type="GO" id="GO:0007186">
    <property type="term" value="P:G protein-coupled receptor signaling pathway"/>
    <property type="evidence" value="ECO:0007669"/>
    <property type="project" value="TreeGrafter"/>
</dbReference>
<feature type="compositionally biased region" description="Polar residues" evidence="5">
    <location>
        <begin position="1454"/>
        <end position="1486"/>
    </location>
</feature>
<dbReference type="InterPro" id="IPR035892">
    <property type="entry name" value="C2_domain_sf"/>
</dbReference>
<evidence type="ECO:0000256" key="1">
    <source>
        <dbReference type="ARBA" id="ARBA00023224"/>
    </source>
</evidence>
<dbReference type="InterPro" id="IPR001192">
    <property type="entry name" value="PI-PLC_fam"/>
</dbReference>
<evidence type="ECO:0000256" key="4">
    <source>
        <dbReference type="RuleBase" id="RU361133"/>
    </source>
</evidence>
<feature type="region of interest" description="Disordered" evidence="5">
    <location>
        <begin position="3533"/>
        <end position="3553"/>
    </location>
</feature>
<evidence type="ECO:0000256" key="5">
    <source>
        <dbReference type="SAM" id="MobiDB-lite"/>
    </source>
</evidence>
<dbReference type="InterPro" id="IPR017946">
    <property type="entry name" value="PLC-like_Pdiesterase_TIM-brl"/>
</dbReference>
<dbReference type="Pfam" id="PF00023">
    <property type="entry name" value="Ank"/>
    <property type="match status" value="2"/>
</dbReference>
<feature type="domain" description="PI-PLC Y-box" evidence="7">
    <location>
        <begin position="3230"/>
        <end position="3385"/>
    </location>
</feature>
<feature type="compositionally biased region" description="Basic and acidic residues" evidence="5">
    <location>
        <begin position="1438"/>
        <end position="1450"/>
    </location>
</feature>
<dbReference type="Pfam" id="PF00617">
    <property type="entry name" value="RasGEF"/>
    <property type="match status" value="1"/>
</dbReference>
<feature type="domain" description="Ras-associating" evidence="9">
    <location>
        <begin position="3737"/>
        <end position="3819"/>
    </location>
</feature>
<keyword evidence="4" id="KW-0443">Lipid metabolism</keyword>
<dbReference type="SMART" id="SM00314">
    <property type="entry name" value="RA"/>
    <property type="match status" value="1"/>
</dbReference>
<dbReference type="Gene3D" id="3.20.20.190">
    <property type="entry name" value="Phosphatidylinositol (PI) phosphodiesterase"/>
    <property type="match status" value="1"/>
</dbReference>
<evidence type="ECO:0000259" key="6">
    <source>
        <dbReference type="PROSITE" id="PS50004"/>
    </source>
</evidence>
<feature type="region of interest" description="Disordered" evidence="5">
    <location>
        <begin position="318"/>
        <end position="361"/>
    </location>
</feature>
<keyword evidence="3" id="KW-0344">Guanine-nucleotide releasing factor</keyword>
<feature type="compositionally biased region" description="Pro residues" evidence="5">
    <location>
        <begin position="669"/>
        <end position="681"/>
    </location>
</feature>
<feature type="domain" description="C2" evidence="6">
    <location>
        <begin position="3390"/>
        <end position="3515"/>
    </location>
</feature>
<dbReference type="Pfam" id="PF00168">
    <property type="entry name" value="C2"/>
    <property type="match status" value="1"/>
</dbReference>
<evidence type="ECO:0000256" key="3">
    <source>
        <dbReference type="PROSITE-ProRule" id="PRU00168"/>
    </source>
</evidence>
<evidence type="ECO:0000259" key="7">
    <source>
        <dbReference type="PROSITE" id="PS50008"/>
    </source>
</evidence>
<dbReference type="InterPro" id="IPR002110">
    <property type="entry name" value="Ankyrin_rpt"/>
</dbReference>
<dbReference type="InterPro" id="IPR023578">
    <property type="entry name" value="Ras_GEF_dom_sf"/>
</dbReference>
<feature type="repeat" description="ANK" evidence="2">
    <location>
        <begin position="789"/>
        <end position="823"/>
    </location>
</feature>
<dbReference type="PROSITE" id="PS50007">
    <property type="entry name" value="PIPLC_X_DOMAIN"/>
    <property type="match status" value="1"/>
</dbReference>
<dbReference type="InterPro" id="IPR011992">
    <property type="entry name" value="EF-hand-dom_pair"/>
</dbReference>
<feature type="region of interest" description="Disordered" evidence="5">
    <location>
        <begin position="1616"/>
        <end position="1728"/>
    </location>
</feature>
<protein>
    <recommendedName>
        <fullName evidence="4">Phosphoinositide phospholipase C</fullName>
        <ecNumber evidence="4">3.1.4.11</ecNumber>
    </recommendedName>
</protein>
<feature type="compositionally biased region" description="Polar residues" evidence="5">
    <location>
        <begin position="2829"/>
        <end position="2844"/>
    </location>
</feature>
<feature type="region of interest" description="Disordered" evidence="5">
    <location>
        <begin position="3895"/>
        <end position="3952"/>
    </location>
</feature>
<feature type="repeat" description="ANK" evidence="2">
    <location>
        <begin position="166"/>
        <end position="198"/>
    </location>
</feature>
<proteinExistence type="predicted"/>
<dbReference type="GO" id="GO:0051209">
    <property type="term" value="P:release of sequestered calcium ion into cytosol"/>
    <property type="evidence" value="ECO:0007669"/>
    <property type="project" value="TreeGrafter"/>
</dbReference>
<dbReference type="PROSITE" id="PS50008">
    <property type="entry name" value="PIPLC_Y_DOMAIN"/>
    <property type="match status" value="1"/>
</dbReference>
<dbReference type="SMART" id="SM00149">
    <property type="entry name" value="PLCYc"/>
    <property type="match status" value="1"/>
</dbReference>
<dbReference type="GO" id="GO:0048015">
    <property type="term" value="P:phosphatidylinositol-mediated signaling"/>
    <property type="evidence" value="ECO:0007669"/>
    <property type="project" value="TreeGrafter"/>
</dbReference>
<dbReference type="PRINTS" id="PR00390">
    <property type="entry name" value="PHPHLIPASEC"/>
</dbReference>
<dbReference type="GO" id="GO:0007265">
    <property type="term" value="P:Ras protein signal transduction"/>
    <property type="evidence" value="ECO:0007669"/>
    <property type="project" value="TreeGrafter"/>
</dbReference>
<feature type="compositionally biased region" description="Polar residues" evidence="5">
    <location>
        <begin position="3933"/>
        <end position="3952"/>
    </location>
</feature>
<keyword evidence="1" id="KW-0807">Transducer</keyword>
<dbReference type="InterPro" id="IPR015359">
    <property type="entry name" value="PLC_EF-hand-like"/>
</dbReference>
<feature type="domain" description="Ras-GEF" evidence="8">
    <location>
        <begin position="2151"/>
        <end position="2424"/>
    </location>
</feature>
<feature type="region of interest" description="Disordered" evidence="5">
    <location>
        <begin position="1867"/>
        <end position="1902"/>
    </location>
</feature>
<dbReference type="SUPFAM" id="SSF48403">
    <property type="entry name" value="Ankyrin repeat"/>
    <property type="match status" value="1"/>
</dbReference>
<feature type="compositionally biased region" description="Low complexity" evidence="5">
    <location>
        <begin position="1698"/>
        <end position="1722"/>
    </location>
</feature>
<dbReference type="InterPro" id="IPR001711">
    <property type="entry name" value="PLipase_C_Pinositol-sp_Y"/>
</dbReference>
<feature type="region of interest" description="Disordered" evidence="5">
    <location>
        <begin position="2799"/>
        <end position="2852"/>
    </location>
</feature>
<dbReference type="Gene3D" id="3.10.20.90">
    <property type="entry name" value="Phosphatidylinositol 3-kinase Catalytic Subunit, Chain A, domain 1"/>
    <property type="match status" value="2"/>
</dbReference>
<feature type="region of interest" description="Disordered" evidence="5">
    <location>
        <begin position="1418"/>
        <end position="1492"/>
    </location>
</feature>
<dbReference type="PANTHER" id="PTHR10336:SF6">
    <property type="entry name" value="1-PHOSPHATIDYLINOSITOL 4,5-BISPHOSPHATE PHOSPHODIESTERASE EPSILON-1"/>
    <property type="match status" value="1"/>
</dbReference>
<feature type="compositionally biased region" description="Acidic residues" evidence="5">
    <location>
        <begin position="3167"/>
        <end position="3183"/>
    </location>
</feature>
<dbReference type="Gene3D" id="2.60.40.150">
    <property type="entry name" value="C2 domain"/>
    <property type="match status" value="1"/>
</dbReference>
<feature type="compositionally biased region" description="Basic residues" evidence="5">
    <location>
        <begin position="2807"/>
        <end position="2823"/>
    </location>
</feature>
<dbReference type="Gene3D" id="1.25.40.20">
    <property type="entry name" value="Ankyrin repeat-containing domain"/>
    <property type="match status" value="2"/>
</dbReference>
<dbReference type="InterPro" id="IPR001895">
    <property type="entry name" value="RASGEF_cat_dom"/>
</dbReference>
<dbReference type="GO" id="GO:0048699">
    <property type="term" value="P:generation of neurons"/>
    <property type="evidence" value="ECO:0007669"/>
    <property type="project" value="UniProtKB-ARBA"/>
</dbReference>
<feature type="region of interest" description="Disordered" evidence="5">
    <location>
        <begin position="394"/>
        <end position="466"/>
    </location>
</feature>
<dbReference type="InterPro" id="IPR036770">
    <property type="entry name" value="Ankyrin_rpt-contain_sf"/>
</dbReference>
<evidence type="ECO:0000259" key="8">
    <source>
        <dbReference type="PROSITE" id="PS50009"/>
    </source>
</evidence>
<dbReference type="PROSITE" id="PS50200">
    <property type="entry name" value="RA"/>
    <property type="match status" value="1"/>
</dbReference>
<feature type="region of interest" description="Disordered" evidence="5">
    <location>
        <begin position="626"/>
        <end position="724"/>
    </location>
</feature>
<dbReference type="GO" id="GO:0016042">
    <property type="term" value="P:lipid catabolic process"/>
    <property type="evidence" value="ECO:0007669"/>
    <property type="project" value="UniProtKB-KW"/>
</dbReference>
<dbReference type="GO" id="GO:0046488">
    <property type="term" value="P:phosphatidylinositol metabolic process"/>
    <property type="evidence" value="ECO:0007669"/>
    <property type="project" value="TreeGrafter"/>
</dbReference>
<dbReference type="GO" id="GO:0071944">
    <property type="term" value="C:cell periphery"/>
    <property type="evidence" value="ECO:0007669"/>
    <property type="project" value="UniProtKB-ARBA"/>
</dbReference>
<dbReference type="InterPro" id="IPR011993">
    <property type="entry name" value="PH-like_dom_sf"/>
</dbReference>
<dbReference type="SUPFAM" id="SSF48366">
    <property type="entry name" value="Ras GEF"/>
    <property type="match status" value="1"/>
</dbReference>
<keyword evidence="4" id="KW-0378">Hydrolase</keyword>
<dbReference type="Pfam" id="PF00373">
    <property type="entry name" value="FERM_M"/>
    <property type="match status" value="1"/>
</dbReference>
<dbReference type="InterPro" id="IPR000008">
    <property type="entry name" value="C2_dom"/>
</dbReference>
<dbReference type="SUPFAM" id="SSF47473">
    <property type="entry name" value="EF-hand"/>
    <property type="match status" value="1"/>
</dbReference>
<accession>A0A5E4MTD8</accession>
<reference evidence="10 11" key="1">
    <citation type="submission" date="2019-08" db="EMBL/GenBank/DDBJ databases">
        <authorList>
            <person name="Alioto T."/>
            <person name="Alioto T."/>
            <person name="Gomez Garrido J."/>
        </authorList>
    </citation>
    <scope>NUCLEOTIDE SEQUENCE [LARGE SCALE GENOMIC DNA]</scope>
</reference>
<dbReference type="Gene3D" id="2.30.29.30">
    <property type="entry name" value="Pleckstrin-homology domain (PH domain)/Phosphotyrosine-binding domain (PTB)"/>
    <property type="match status" value="1"/>
</dbReference>
<feature type="region of interest" description="Disordered" evidence="5">
    <location>
        <begin position="3136"/>
        <end position="3183"/>
    </location>
</feature>
<dbReference type="PROSITE" id="PS50009">
    <property type="entry name" value="RASGEF_CAT"/>
    <property type="match status" value="1"/>
</dbReference>
<organism evidence="10 11">
    <name type="scientific">Cinara cedri</name>
    <dbReference type="NCBI Taxonomy" id="506608"/>
    <lineage>
        <taxon>Eukaryota</taxon>
        <taxon>Metazoa</taxon>
        <taxon>Ecdysozoa</taxon>
        <taxon>Arthropoda</taxon>
        <taxon>Hexapoda</taxon>
        <taxon>Insecta</taxon>
        <taxon>Pterygota</taxon>
        <taxon>Neoptera</taxon>
        <taxon>Paraneoptera</taxon>
        <taxon>Hemiptera</taxon>
        <taxon>Sternorrhyncha</taxon>
        <taxon>Aphidomorpha</taxon>
        <taxon>Aphidoidea</taxon>
        <taxon>Aphididae</taxon>
        <taxon>Lachninae</taxon>
        <taxon>Cinara</taxon>
    </lineage>
</organism>
<evidence type="ECO:0000259" key="9">
    <source>
        <dbReference type="PROSITE" id="PS50200"/>
    </source>
</evidence>
<dbReference type="Pfam" id="PF09279">
    <property type="entry name" value="EF-hand_like"/>
    <property type="match status" value="1"/>
</dbReference>
<dbReference type="OrthoDB" id="269822at2759"/>
<dbReference type="SUPFAM" id="SSF51695">
    <property type="entry name" value="PLC-like phosphodiesterases"/>
    <property type="match status" value="1"/>
</dbReference>
<feature type="region of interest" description="Disordered" evidence="5">
    <location>
        <begin position="1"/>
        <end position="67"/>
    </location>
</feature>
<dbReference type="SMART" id="SM00147">
    <property type="entry name" value="RasGEF"/>
    <property type="match status" value="1"/>
</dbReference>
<dbReference type="Proteomes" id="UP000325440">
    <property type="component" value="Unassembled WGS sequence"/>
</dbReference>
<keyword evidence="4" id="KW-0442">Lipid degradation</keyword>
<feature type="compositionally biased region" description="Basic and acidic residues" evidence="5">
    <location>
        <begin position="1686"/>
        <end position="1697"/>
    </location>
</feature>
<dbReference type="Gene3D" id="1.10.840.10">
    <property type="entry name" value="Ras guanine-nucleotide exchange factors catalytic domain"/>
    <property type="match status" value="1"/>
</dbReference>
<dbReference type="InterPro" id="IPR029071">
    <property type="entry name" value="Ubiquitin-like_domsf"/>
</dbReference>
<dbReference type="SUPFAM" id="SSF49562">
    <property type="entry name" value="C2 domain (Calcium/lipid-binding domain, CaLB)"/>
    <property type="match status" value="1"/>
</dbReference>
<dbReference type="PROSITE" id="PS50004">
    <property type="entry name" value="C2"/>
    <property type="match status" value="1"/>
</dbReference>
<evidence type="ECO:0000313" key="11">
    <source>
        <dbReference type="Proteomes" id="UP000325440"/>
    </source>
</evidence>
<dbReference type="Pfam" id="PF00788">
    <property type="entry name" value="RA"/>
    <property type="match status" value="1"/>
</dbReference>
<dbReference type="SMART" id="SM00148">
    <property type="entry name" value="PLCXc"/>
    <property type="match status" value="1"/>
</dbReference>